<dbReference type="RefSeq" id="WP_051920567.1">
    <property type="nucleotide sequence ID" value="NZ_JGYV01000001.1"/>
</dbReference>
<comment type="caution">
    <text evidence="1">The sequence shown here is derived from an EMBL/GenBank/DDBJ whole genome shotgun (WGS) entry which is preliminary data.</text>
</comment>
<evidence type="ECO:0000313" key="1">
    <source>
        <dbReference type="EMBL" id="KFI66070.1"/>
    </source>
</evidence>
<dbReference type="OrthoDB" id="9976237at2"/>
<dbReference type="AlphaFoldDB" id="A0A087B4X0"/>
<keyword evidence="2" id="KW-1185">Reference proteome</keyword>
<evidence type="ECO:0000313" key="2">
    <source>
        <dbReference type="Proteomes" id="UP000029067"/>
    </source>
</evidence>
<organism evidence="1 2">
    <name type="scientific">Bifidobacterium cuniculi</name>
    <dbReference type="NCBI Taxonomy" id="1688"/>
    <lineage>
        <taxon>Bacteria</taxon>
        <taxon>Bacillati</taxon>
        <taxon>Actinomycetota</taxon>
        <taxon>Actinomycetes</taxon>
        <taxon>Bifidobacteriales</taxon>
        <taxon>Bifidobacteriaceae</taxon>
        <taxon>Bifidobacterium</taxon>
    </lineage>
</organism>
<reference evidence="1 2" key="1">
    <citation type="submission" date="2014-03" db="EMBL/GenBank/DDBJ databases">
        <title>Genomics of Bifidobacteria.</title>
        <authorList>
            <person name="Ventura M."/>
            <person name="Milani C."/>
            <person name="Lugli G.A."/>
        </authorList>
    </citation>
    <scope>NUCLEOTIDE SEQUENCE [LARGE SCALE GENOMIC DNA]</scope>
    <source>
        <strain evidence="1 2">LMG 10738</strain>
    </source>
</reference>
<name>A0A087B4X0_9BIFI</name>
<dbReference type="STRING" id="1688.BCUN_0572"/>
<gene>
    <name evidence="1" type="ORF">BCUN_0572</name>
</gene>
<accession>A0A087B4X0</accession>
<dbReference type="Proteomes" id="UP000029067">
    <property type="component" value="Unassembled WGS sequence"/>
</dbReference>
<sequence>MARTNEHGGVDYGIVRTADEVWLADDDGDGRNPEWVADEEDATVWPTREQAETFALLAGVAQETDTGIELDDHVDIREVHWINEEDIEPDDLDRELDEEEHGN</sequence>
<protein>
    <submittedName>
        <fullName evidence="1">Uncharacterized protein</fullName>
    </submittedName>
</protein>
<dbReference type="EMBL" id="JGYV01000001">
    <property type="protein sequence ID" value="KFI66070.1"/>
    <property type="molecule type" value="Genomic_DNA"/>
</dbReference>
<proteinExistence type="predicted"/>